<evidence type="ECO:0000313" key="6">
    <source>
        <dbReference type="Proteomes" id="UP001341444"/>
    </source>
</evidence>
<dbReference type="PRINTS" id="PR00036">
    <property type="entry name" value="HTHLACI"/>
</dbReference>
<dbReference type="PANTHER" id="PTHR30146">
    <property type="entry name" value="LACI-RELATED TRANSCRIPTIONAL REPRESSOR"/>
    <property type="match status" value="1"/>
</dbReference>
<dbReference type="SUPFAM" id="SSF53822">
    <property type="entry name" value="Periplasmic binding protein-like I"/>
    <property type="match status" value="1"/>
</dbReference>
<name>A0ABU6MG49_9BACI</name>
<keyword evidence="3" id="KW-0804">Transcription</keyword>
<evidence type="ECO:0000256" key="1">
    <source>
        <dbReference type="ARBA" id="ARBA00023015"/>
    </source>
</evidence>
<dbReference type="InterPro" id="IPR028082">
    <property type="entry name" value="Peripla_BP_I"/>
</dbReference>
<dbReference type="InterPro" id="IPR000843">
    <property type="entry name" value="HTH_LacI"/>
</dbReference>
<comment type="caution">
    <text evidence="5">The sequence shown here is derived from an EMBL/GenBank/DDBJ whole genome shotgun (WGS) entry which is preliminary data.</text>
</comment>
<dbReference type="InterPro" id="IPR010982">
    <property type="entry name" value="Lambda_DNA-bd_dom_sf"/>
</dbReference>
<dbReference type="Gene3D" id="1.10.260.40">
    <property type="entry name" value="lambda repressor-like DNA-binding domains"/>
    <property type="match status" value="1"/>
</dbReference>
<gene>
    <name evidence="5" type="ORF">P4T90_09890</name>
</gene>
<dbReference type="SUPFAM" id="SSF47413">
    <property type="entry name" value="lambda repressor-like DNA-binding domains"/>
    <property type="match status" value="1"/>
</dbReference>
<dbReference type="EMBL" id="JARMAB010000012">
    <property type="protein sequence ID" value="MED1203388.1"/>
    <property type="molecule type" value="Genomic_DNA"/>
</dbReference>
<feature type="domain" description="HTH lacI-type" evidence="4">
    <location>
        <begin position="3"/>
        <end position="57"/>
    </location>
</feature>
<dbReference type="Pfam" id="PF13377">
    <property type="entry name" value="Peripla_BP_3"/>
    <property type="match status" value="1"/>
</dbReference>
<sequence>MDPTIKDVAKKANVSIATVSRILNDKPGFSVKTKTKVLRVIEELGYQPNAIARGLVSKRTHTIGVLMPTLLDMFAARILNGIDDYAHELGSSVIVCNTDNNGQRTLKYLRVLAEKRVDGIIFVSEYLKDEYYKVMSDMKVPIVLVSTMSPDYPVPFVKVDDELASFAATEYLLKQGHRRIAMIAGSPEDPIAGVPRIKGYRAALNAEGDEEAKELIVSTQDFSYESGMMAMEKIVDHPLKVTAVFASSDELAVGAMSYANKRGIRIPEDLSIIGYDNTRLAQMSTPPLTAVGQPLYEMGNKSAEMLFSMMNTGETAESCLMPYTIEERETVTRI</sequence>
<dbReference type="RefSeq" id="WP_066268910.1">
    <property type="nucleotide sequence ID" value="NZ_JARMAB010000012.1"/>
</dbReference>
<protein>
    <submittedName>
        <fullName evidence="5">LacI family DNA-binding transcriptional regulator</fullName>
    </submittedName>
</protein>
<keyword evidence="6" id="KW-1185">Reference proteome</keyword>
<evidence type="ECO:0000313" key="5">
    <source>
        <dbReference type="EMBL" id="MED1203388.1"/>
    </source>
</evidence>
<organism evidence="5 6">
    <name type="scientific">Heyndrickxia acidicola</name>
    <dbReference type="NCBI Taxonomy" id="209389"/>
    <lineage>
        <taxon>Bacteria</taxon>
        <taxon>Bacillati</taxon>
        <taxon>Bacillota</taxon>
        <taxon>Bacilli</taxon>
        <taxon>Bacillales</taxon>
        <taxon>Bacillaceae</taxon>
        <taxon>Heyndrickxia</taxon>
    </lineage>
</organism>
<dbReference type="PANTHER" id="PTHR30146:SF109">
    <property type="entry name" value="HTH-TYPE TRANSCRIPTIONAL REGULATOR GALS"/>
    <property type="match status" value="1"/>
</dbReference>
<dbReference type="InterPro" id="IPR046335">
    <property type="entry name" value="LacI/GalR-like_sensor"/>
</dbReference>
<keyword evidence="1" id="KW-0805">Transcription regulation</keyword>
<evidence type="ECO:0000259" key="4">
    <source>
        <dbReference type="PROSITE" id="PS50932"/>
    </source>
</evidence>
<keyword evidence="2 5" id="KW-0238">DNA-binding</keyword>
<dbReference type="Gene3D" id="3.40.50.2300">
    <property type="match status" value="2"/>
</dbReference>
<evidence type="ECO:0000256" key="2">
    <source>
        <dbReference type="ARBA" id="ARBA00023125"/>
    </source>
</evidence>
<dbReference type="SMART" id="SM00354">
    <property type="entry name" value="HTH_LACI"/>
    <property type="match status" value="1"/>
</dbReference>
<dbReference type="PROSITE" id="PS00356">
    <property type="entry name" value="HTH_LACI_1"/>
    <property type="match status" value="1"/>
</dbReference>
<dbReference type="PROSITE" id="PS50932">
    <property type="entry name" value="HTH_LACI_2"/>
    <property type="match status" value="1"/>
</dbReference>
<dbReference type="Pfam" id="PF00356">
    <property type="entry name" value="LacI"/>
    <property type="match status" value="1"/>
</dbReference>
<dbReference type="CDD" id="cd19975">
    <property type="entry name" value="PBP1_CcpA-like"/>
    <property type="match status" value="1"/>
</dbReference>
<dbReference type="GO" id="GO:0003677">
    <property type="term" value="F:DNA binding"/>
    <property type="evidence" value="ECO:0007669"/>
    <property type="project" value="UniProtKB-KW"/>
</dbReference>
<accession>A0ABU6MG49</accession>
<dbReference type="CDD" id="cd01392">
    <property type="entry name" value="HTH_LacI"/>
    <property type="match status" value="1"/>
</dbReference>
<dbReference type="Proteomes" id="UP001341444">
    <property type="component" value="Unassembled WGS sequence"/>
</dbReference>
<reference evidence="5 6" key="1">
    <citation type="submission" date="2023-03" db="EMBL/GenBank/DDBJ databases">
        <title>Bacillus Genome Sequencing.</title>
        <authorList>
            <person name="Dunlap C."/>
        </authorList>
    </citation>
    <scope>NUCLEOTIDE SEQUENCE [LARGE SCALE GENOMIC DNA]</scope>
    <source>
        <strain evidence="5 6">B-23453</strain>
    </source>
</reference>
<proteinExistence type="predicted"/>
<evidence type="ECO:0000256" key="3">
    <source>
        <dbReference type="ARBA" id="ARBA00023163"/>
    </source>
</evidence>